<evidence type="ECO:0000256" key="1">
    <source>
        <dbReference type="SAM" id="MobiDB-lite"/>
    </source>
</evidence>
<evidence type="ECO:0000313" key="2">
    <source>
        <dbReference type="EMBL" id="CAF4124630.1"/>
    </source>
</evidence>
<comment type="caution">
    <text evidence="2">The sequence shown here is derived from an EMBL/GenBank/DDBJ whole genome shotgun (WGS) entry which is preliminary data.</text>
</comment>
<protein>
    <submittedName>
        <fullName evidence="2">Uncharacterized protein</fullName>
    </submittedName>
</protein>
<name>A0A819WCN3_9BILA</name>
<feature type="region of interest" description="Disordered" evidence="1">
    <location>
        <begin position="1"/>
        <end position="30"/>
    </location>
</feature>
<proteinExistence type="predicted"/>
<accession>A0A819WCN3</accession>
<gene>
    <name evidence="2" type="ORF">OTI717_LOCUS35014</name>
</gene>
<dbReference type="Proteomes" id="UP000663823">
    <property type="component" value="Unassembled WGS sequence"/>
</dbReference>
<sequence>SEEANIPIDQSESKIRKTSSVKGYRTKTEQ</sequence>
<dbReference type="EMBL" id="CAJOAX010013081">
    <property type="protein sequence ID" value="CAF4124630.1"/>
    <property type="molecule type" value="Genomic_DNA"/>
</dbReference>
<dbReference type="AlphaFoldDB" id="A0A819WCN3"/>
<organism evidence="2 3">
    <name type="scientific">Rotaria sordida</name>
    <dbReference type="NCBI Taxonomy" id="392033"/>
    <lineage>
        <taxon>Eukaryota</taxon>
        <taxon>Metazoa</taxon>
        <taxon>Spiralia</taxon>
        <taxon>Gnathifera</taxon>
        <taxon>Rotifera</taxon>
        <taxon>Eurotatoria</taxon>
        <taxon>Bdelloidea</taxon>
        <taxon>Philodinida</taxon>
        <taxon>Philodinidae</taxon>
        <taxon>Rotaria</taxon>
    </lineage>
</organism>
<feature type="non-terminal residue" evidence="2">
    <location>
        <position position="1"/>
    </location>
</feature>
<evidence type="ECO:0000313" key="3">
    <source>
        <dbReference type="Proteomes" id="UP000663823"/>
    </source>
</evidence>
<reference evidence="2" key="1">
    <citation type="submission" date="2021-02" db="EMBL/GenBank/DDBJ databases">
        <authorList>
            <person name="Nowell W R."/>
        </authorList>
    </citation>
    <scope>NUCLEOTIDE SEQUENCE</scope>
</reference>